<dbReference type="Proteomes" id="UP000198403">
    <property type="component" value="Unassembled WGS sequence"/>
</dbReference>
<dbReference type="EMBL" id="FZNO01000049">
    <property type="protein sequence ID" value="SNR96632.1"/>
    <property type="molecule type" value="Genomic_DNA"/>
</dbReference>
<evidence type="ECO:0000313" key="2">
    <source>
        <dbReference type="Proteomes" id="UP000198403"/>
    </source>
</evidence>
<organism evidence="1 2">
    <name type="scientific">Blastococcus mobilis</name>
    <dbReference type="NCBI Taxonomy" id="1938746"/>
    <lineage>
        <taxon>Bacteria</taxon>
        <taxon>Bacillati</taxon>
        <taxon>Actinomycetota</taxon>
        <taxon>Actinomycetes</taxon>
        <taxon>Geodermatophilales</taxon>
        <taxon>Geodermatophilaceae</taxon>
        <taxon>Blastococcus</taxon>
    </lineage>
</organism>
<evidence type="ECO:0000313" key="1">
    <source>
        <dbReference type="EMBL" id="SNR96632.1"/>
    </source>
</evidence>
<gene>
    <name evidence="1" type="ORF">SAMN06272737_14913</name>
</gene>
<dbReference type="AlphaFoldDB" id="A0A239AMT0"/>
<sequence>MSTTEGRSCDLCGGPDGRFVLRVGAGVYDIAGVPVIDEDGLWTLCELCTTELLLGDDPSQVVAHTRRLGGALGAGGAIAEVTIVENFRVLRQARAQGAQFDPVA</sequence>
<proteinExistence type="predicted"/>
<name>A0A239AMT0_9ACTN</name>
<accession>A0A239AMT0</accession>
<protein>
    <submittedName>
        <fullName evidence="1">Uncharacterized protein</fullName>
    </submittedName>
</protein>
<reference evidence="1 2" key="1">
    <citation type="submission" date="2017-06" db="EMBL/GenBank/DDBJ databases">
        <authorList>
            <person name="Kim H.J."/>
            <person name="Triplett B.A."/>
        </authorList>
    </citation>
    <scope>NUCLEOTIDE SEQUENCE [LARGE SCALE GENOMIC DNA]</scope>
    <source>
        <strain evidence="1 2">DSM 44272</strain>
    </source>
</reference>
<keyword evidence="2" id="KW-1185">Reference proteome</keyword>